<evidence type="ECO:0000313" key="2">
    <source>
        <dbReference type="EMBL" id="CAH0552046.1"/>
    </source>
</evidence>
<dbReference type="PANTHER" id="PTHR33053">
    <property type="entry name" value="PROTEIN, PUTATIVE-RELATED"/>
    <property type="match status" value="1"/>
</dbReference>
<feature type="region of interest" description="Disordered" evidence="1">
    <location>
        <begin position="727"/>
        <end position="829"/>
    </location>
</feature>
<accession>A0A9P0FDS7</accession>
<feature type="compositionally biased region" description="Polar residues" evidence="1">
    <location>
        <begin position="806"/>
        <end position="819"/>
    </location>
</feature>
<feature type="compositionally biased region" description="Low complexity" evidence="1">
    <location>
        <begin position="790"/>
        <end position="805"/>
    </location>
</feature>
<organism evidence="2 3">
    <name type="scientific">Brassicogethes aeneus</name>
    <name type="common">Rape pollen beetle</name>
    <name type="synonym">Meligethes aeneus</name>
    <dbReference type="NCBI Taxonomy" id="1431903"/>
    <lineage>
        <taxon>Eukaryota</taxon>
        <taxon>Metazoa</taxon>
        <taxon>Ecdysozoa</taxon>
        <taxon>Arthropoda</taxon>
        <taxon>Hexapoda</taxon>
        <taxon>Insecta</taxon>
        <taxon>Pterygota</taxon>
        <taxon>Neoptera</taxon>
        <taxon>Endopterygota</taxon>
        <taxon>Coleoptera</taxon>
        <taxon>Polyphaga</taxon>
        <taxon>Cucujiformia</taxon>
        <taxon>Nitidulidae</taxon>
        <taxon>Meligethinae</taxon>
        <taxon>Brassicogethes</taxon>
    </lineage>
</organism>
<keyword evidence="3" id="KW-1185">Reference proteome</keyword>
<dbReference type="EMBL" id="OV121133">
    <property type="protein sequence ID" value="CAH0552046.1"/>
    <property type="molecule type" value="Genomic_DNA"/>
</dbReference>
<proteinExistence type="predicted"/>
<dbReference type="PANTHER" id="PTHR33053:SF24">
    <property type="entry name" value="TRANSPOSASE DOMAIN-CONTAINING PROTEIN"/>
    <property type="match status" value="1"/>
</dbReference>
<reference evidence="2" key="1">
    <citation type="submission" date="2021-12" db="EMBL/GenBank/DDBJ databases">
        <authorList>
            <person name="King R."/>
        </authorList>
    </citation>
    <scope>NUCLEOTIDE SEQUENCE</scope>
</reference>
<evidence type="ECO:0000313" key="3">
    <source>
        <dbReference type="Proteomes" id="UP001154078"/>
    </source>
</evidence>
<name>A0A9P0FDS7_BRAAE</name>
<dbReference type="Proteomes" id="UP001154078">
    <property type="component" value="Chromosome 2"/>
</dbReference>
<evidence type="ECO:0000256" key="1">
    <source>
        <dbReference type="SAM" id="MobiDB-lite"/>
    </source>
</evidence>
<dbReference type="OrthoDB" id="8191915at2759"/>
<gene>
    <name evidence="2" type="ORF">MELIAE_LOCUS4512</name>
</gene>
<evidence type="ECO:0008006" key="4">
    <source>
        <dbReference type="Google" id="ProtNLM"/>
    </source>
</evidence>
<protein>
    <recommendedName>
        <fullName evidence="4">DUF4806 domain-containing protein</fullName>
    </recommendedName>
</protein>
<sequence length="1019" mass="118225">MSSRKEDIVRRKRKTAPYTKHHLRRLIREQKHKVNMSVRPVENLDTENVSHPLLQNNDSSSPHNLSVEQLHDIEPATMQSAQCKYDHCEISDDSDHTNNRGANMKVSLAKWVIRYNISHTACNDLLKILNDTNSFQLPKDCRTLVKTSVPKNKFITIDSGSYYHFGLEQGLDYILNGTKFLFEDDVIKIDLNCDGLPLFKSSRGEFWPLLASINHDTFHQKVFCIGIFYGSTKPGNALDLFEPFLNEFRLLNDLGFQYKGRTLKIEVSKMLCDAPAKSYVLGVKGHNASVGCTKCTTEGTFIANRMTFPDLNARSRTHQDFINNVYEDYHKSTSPVLRMDVTDIIKQVPLDYMHVVCIGVTKKLLRFWVKGNITVRLLEEDVKKINLDINSLRSNIPKEFCRLPRSILEIDHWKATELRLLLLYIGPLILKNRLKQQFYTHFLALHVGIRILCTPSLCIAKNAYAKKLLKYFINNYGDLYGHEHITYNVHNLVHLPDDVLCHGPLDSFSCFKYENYMHCIKLKIKTCQKPLQQIVNRINEEREFLSHENLDEKPFKLKITNGFITINNITHTSFKKIIYKDYLFEASERNGFVLLKNKRFALITGIFENNKSKNFFFNCVIYQSYNNLYETPCSSKIFDIYMVKRTDVKEIIPFEQVNFYVIKFLLDNAIAIVPKDWIIKNNNQIKCYWPRLYSQQLVSKGQPPQKNWSVYETKILSHCETYQEAVEEESTQLKAESTDNDDARSVGQGINVNQRRRRTKNKKYMDYQIETPPRFSDEDSDDDNTLSIVESNNNNPESTSSTNSNDQTGFNSTVSNNLIETFPDPLDNFQNTSADDQLITSETPVIVEALVDNFQGKVIEYLIDIQARQKVILDRLNRLEMNQVNRLETTIDDFSKLPVLPCRSLQNIEDLDQLIMDPNVFKQLKVKLSLIGGYNKRNCIKRCLALVWTNKLSQCCSWTGKNNNYKVKELKIMECLKAAAKVRFPDMTDREFEETVMEWFRHGKQRHLRDNVAVAALKE</sequence>
<dbReference type="AlphaFoldDB" id="A0A9P0FDS7"/>